<comment type="subcellular location">
    <subcellularLocation>
        <location evidence="1">Cell outer membrane</location>
    </subcellularLocation>
</comment>
<evidence type="ECO:0000313" key="9">
    <source>
        <dbReference type="EMBL" id="KIA89920.1"/>
    </source>
</evidence>
<reference evidence="9 10" key="1">
    <citation type="submission" date="2014-10" db="EMBL/GenBank/DDBJ databases">
        <title>Kaistella jeonii genome.</title>
        <authorList>
            <person name="Clayton J.T."/>
            <person name="Newman J.D."/>
        </authorList>
    </citation>
    <scope>NUCLEOTIDE SEQUENCE [LARGE SCALE GENOMIC DNA]</scope>
    <source>
        <strain evidence="9 10">DSM 17048</strain>
    </source>
</reference>
<organism evidence="9 10">
    <name type="scientific">Kaistella jeonii</name>
    <dbReference type="NCBI Taxonomy" id="266749"/>
    <lineage>
        <taxon>Bacteria</taxon>
        <taxon>Pseudomonadati</taxon>
        <taxon>Bacteroidota</taxon>
        <taxon>Flavobacteriia</taxon>
        <taxon>Flavobacteriales</taxon>
        <taxon>Weeksellaceae</taxon>
        <taxon>Chryseobacterium group</taxon>
        <taxon>Kaistella</taxon>
    </lineage>
</organism>
<evidence type="ECO:0000256" key="6">
    <source>
        <dbReference type="SAM" id="SignalP"/>
    </source>
</evidence>
<evidence type="ECO:0000259" key="7">
    <source>
        <dbReference type="Pfam" id="PF07980"/>
    </source>
</evidence>
<dbReference type="SUPFAM" id="SSF48452">
    <property type="entry name" value="TPR-like"/>
    <property type="match status" value="1"/>
</dbReference>
<dbReference type="Gene3D" id="2.20.20.130">
    <property type="match status" value="1"/>
</dbReference>
<dbReference type="Gene3D" id="1.25.40.390">
    <property type="match status" value="1"/>
</dbReference>
<dbReference type="AlphaFoldDB" id="A0A0C1D7P9"/>
<accession>A0A0C1D7P9</accession>
<dbReference type="InterPro" id="IPR033985">
    <property type="entry name" value="SusD-like_N"/>
</dbReference>
<gene>
    <name evidence="9" type="ORF">OA86_04735</name>
</gene>
<feature type="chain" id="PRO_5030004903" description="RagB/SusD family nutrient uptake outer membrane protein" evidence="6">
    <location>
        <begin position="22"/>
        <end position="492"/>
    </location>
</feature>
<dbReference type="Pfam" id="PF07980">
    <property type="entry name" value="SusD_RagB"/>
    <property type="match status" value="1"/>
</dbReference>
<evidence type="ECO:0000256" key="4">
    <source>
        <dbReference type="ARBA" id="ARBA00023136"/>
    </source>
</evidence>
<evidence type="ECO:0008006" key="11">
    <source>
        <dbReference type="Google" id="ProtNLM"/>
    </source>
</evidence>
<dbReference type="OrthoDB" id="630434at2"/>
<feature type="domain" description="SusD-like N-terminal" evidence="8">
    <location>
        <begin position="40"/>
        <end position="224"/>
    </location>
</feature>
<dbReference type="Pfam" id="PF14322">
    <property type="entry name" value="SusD-like_3"/>
    <property type="match status" value="1"/>
</dbReference>
<dbReference type="STRING" id="266749.SAMN05421876_102350"/>
<name>A0A0C1D7P9_9FLAO</name>
<evidence type="ECO:0000256" key="5">
    <source>
        <dbReference type="ARBA" id="ARBA00023237"/>
    </source>
</evidence>
<feature type="domain" description="RagB/SusD" evidence="7">
    <location>
        <begin position="355"/>
        <end position="491"/>
    </location>
</feature>
<comment type="similarity">
    <text evidence="2">Belongs to the SusD family.</text>
</comment>
<dbReference type="EMBL" id="JSYL01000002">
    <property type="protein sequence ID" value="KIA89920.1"/>
    <property type="molecule type" value="Genomic_DNA"/>
</dbReference>
<evidence type="ECO:0000259" key="8">
    <source>
        <dbReference type="Pfam" id="PF14322"/>
    </source>
</evidence>
<dbReference type="Proteomes" id="UP000031473">
    <property type="component" value="Unassembled WGS sequence"/>
</dbReference>
<dbReference type="InterPro" id="IPR012944">
    <property type="entry name" value="SusD_RagB_dom"/>
</dbReference>
<dbReference type="Gene3D" id="1.25.40.900">
    <property type="match status" value="1"/>
</dbReference>
<evidence type="ECO:0000256" key="1">
    <source>
        <dbReference type="ARBA" id="ARBA00004442"/>
    </source>
</evidence>
<keyword evidence="4" id="KW-0472">Membrane</keyword>
<keyword evidence="10" id="KW-1185">Reference proteome</keyword>
<keyword evidence="5" id="KW-0998">Cell outer membrane</keyword>
<protein>
    <recommendedName>
        <fullName evidence="11">RagB/SusD family nutrient uptake outer membrane protein</fullName>
    </recommendedName>
</protein>
<dbReference type="RefSeq" id="WP_039349586.1">
    <property type="nucleotide sequence ID" value="NZ_FOLA01000002.1"/>
</dbReference>
<dbReference type="CDD" id="cd08977">
    <property type="entry name" value="SusD"/>
    <property type="match status" value="1"/>
</dbReference>
<feature type="signal peptide" evidence="6">
    <location>
        <begin position="1"/>
        <end position="21"/>
    </location>
</feature>
<sequence>MKKYFLIISTLTLLFTSNACSDRDLELFPPNLDEIGNIGTELKLQQLLNGGYLTISSANILGVKAMVFGDLMGDKMFVNSNPSFLNTYNFNYNSSQQGDLGGFYDGLYAVIANCNLVINNEVVASSPNVIRMKGEAKTLRGLAYFTLLNYFSASPASGLNQDYGVPLVLTNYDATLQPARATVAKVYDQIIADLKDGILNADDAGNRLTLSKTAAKLLLSKVYLTRKASGDAALALQLATEVRDAAISESGTFGTGSVVPEATYTSYYSAIDDTVAEQQPETVWELDLTPDTQRVNGIGANISLPGYYSRVDPKKCFLFNQTFYGSFGANDIRKGPGSVASLLTQVGAPLLSTDTPRGYWTNKYPQISTEGRYLRNIKILRFSEAYLNRIEALHLTGQDGQALIELNQFALSRKGSTYTGTDILADILAERSKEFYGEGQRFLDLKRYNLPLARPSNCTVCDLAATDKLFVFPVAQTALNSNKNLTQYPGYN</sequence>
<comment type="caution">
    <text evidence="9">The sequence shown here is derived from an EMBL/GenBank/DDBJ whole genome shotgun (WGS) entry which is preliminary data.</text>
</comment>
<evidence type="ECO:0000256" key="2">
    <source>
        <dbReference type="ARBA" id="ARBA00006275"/>
    </source>
</evidence>
<proteinExistence type="inferred from homology"/>
<evidence type="ECO:0000313" key="10">
    <source>
        <dbReference type="Proteomes" id="UP000031473"/>
    </source>
</evidence>
<evidence type="ECO:0000256" key="3">
    <source>
        <dbReference type="ARBA" id="ARBA00022729"/>
    </source>
</evidence>
<keyword evidence="3 6" id="KW-0732">Signal</keyword>
<dbReference type="InterPro" id="IPR011990">
    <property type="entry name" value="TPR-like_helical_dom_sf"/>
</dbReference>
<dbReference type="GO" id="GO:0009279">
    <property type="term" value="C:cell outer membrane"/>
    <property type="evidence" value="ECO:0007669"/>
    <property type="project" value="UniProtKB-SubCell"/>
</dbReference>